<dbReference type="AlphaFoldDB" id="A0A516NHV7"/>
<keyword evidence="4" id="KW-0479">Metal-binding</keyword>
<dbReference type="PANTHER" id="PTHR47354:SF1">
    <property type="entry name" value="CARNITINE MONOOXYGENASE REDUCTASE SUBUNIT"/>
    <property type="match status" value="1"/>
</dbReference>
<evidence type="ECO:0000256" key="2">
    <source>
        <dbReference type="ARBA" id="ARBA00022630"/>
    </source>
</evidence>
<dbReference type="PROSITE" id="PS00197">
    <property type="entry name" value="2FE2S_FER_1"/>
    <property type="match status" value="1"/>
</dbReference>
<keyword evidence="5" id="KW-0560">Oxidoreductase</keyword>
<sequence length="309" mass="32679">MTELTVRVTDRRDVAEGVFALDLAAVDGGALPTWSAGAHIDVGVGAAGVRQYSLCGDPADGSRWRIAVLHEPGGRGGSDHLHRTATPGTELSVSLPRNHFPLVAAPEYLFVAGGIGITPILPMLAAAERAGARWTLHYGARTRAHMAFADELARRYPGVNLVPQDEFGLLPLARILAESAATVYCCGPAPLLDAVENACGSRGLAVHTERFTARDTGDAVDREFEIRLAASARTLRVPVGRSIADVLEGAGLPVITSCREGTCGSCETAVLDGEIDHRDTILTAAERERGDTMMLCVSRAHSDVLVLDL</sequence>
<dbReference type="CDD" id="cd00207">
    <property type="entry name" value="fer2"/>
    <property type="match status" value="1"/>
</dbReference>
<dbReference type="InterPro" id="IPR050415">
    <property type="entry name" value="MRET"/>
</dbReference>
<evidence type="ECO:0000313" key="11">
    <source>
        <dbReference type="Proteomes" id="UP000317039"/>
    </source>
</evidence>
<evidence type="ECO:0000259" key="9">
    <source>
        <dbReference type="PROSITE" id="PS51384"/>
    </source>
</evidence>
<dbReference type="InterPro" id="IPR017927">
    <property type="entry name" value="FAD-bd_FR_type"/>
</dbReference>
<dbReference type="InterPro" id="IPR036010">
    <property type="entry name" value="2Fe-2S_ferredoxin-like_sf"/>
</dbReference>
<name>A0A516NHV7_9NOCA</name>
<dbReference type="SUPFAM" id="SSF52343">
    <property type="entry name" value="Ferredoxin reductase-like, C-terminal NADP-linked domain"/>
    <property type="match status" value="1"/>
</dbReference>
<dbReference type="InterPro" id="IPR001041">
    <property type="entry name" value="2Fe-2S_ferredoxin-type"/>
</dbReference>
<dbReference type="InterPro" id="IPR039261">
    <property type="entry name" value="FNR_nucleotide-bd"/>
</dbReference>
<evidence type="ECO:0000256" key="5">
    <source>
        <dbReference type="ARBA" id="ARBA00023002"/>
    </source>
</evidence>
<evidence type="ECO:0000259" key="8">
    <source>
        <dbReference type="PROSITE" id="PS51085"/>
    </source>
</evidence>
<dbReference type="PANTHER" id="PTHR47354">
    <property type="entry name" value="NADH OXIDOREDUCTASE HCR"/>
    <property type="match status" value="1"/>
</dbReference>
<evidence type="ECO:0000256" key="6">
    <source>
        <dbReference type="ARBA" id="ARBA00023004"/>
    </source>
</evidence>
<dbReference type="GO" id="GO:0016491">
    <property type="term" value="F:oxidoreductase activity"/>
    <property type="evidence" value="ECO:0007669"/>
    <property type="project" value="UniProtKB-KW"/>
</dbReference>
<evidence type="ECO:0000256" key="4">
    <source>
        <dbReference type="ARBA" id="ARBA00022723"/>
    </source>
</evidence>
<dbReference type="Pfam" id="PF00111">
    <property type="entry name" value="Fer2"/>
    <property type="match status" value="1"/>
</dbReference>
<dbReference type="Proteomes" id="UP000317039">
    <property type="component" value="Chromosome"/>
</dbReference>
<reference evidence="10 11" key="1">
    <citation type="submission" date="2019-07" db="EMBL/GenBank/DDBJ databases">
        <title>Complete Genome Sequence and Methylome Analysis of Nocardia otitidis-caviarum NEB252.</title>
        <authorList>
            <person name="Fomenkov A."/>
            <person name="Anton B.P."/>
            <person name="Vincze T."/>
            <person name="Roberts R.J."/>
        </authorList>
    </citation>
    <scope>NUCLEOTIDE SEQUENCE [LARGE SCALE GENOMIC DNA]</scope>
    <source>
        <strain evidence="10 11">NEB252</strain>
    </source>
</reference>
<dbReference type="InterPro" id="IPR012675">
    <property type="entry name" value="Beta-grasp_dom_sf"/>
</dbReference>
<feature type="domain" description="2Fe-2S ferredoxin-type" evidence="8">
    <location>
        <begin position="224"/>
        <end position="309"/>
    </location>
</feature>
<accession>A0A516NHV7</accession>
<organism evidence="10 11">
    <name type="scientific">Nocardia otitidiscaviarum</name>
    <dbReference type="NCBI Taxonomy" id="1823"/>
    <lineage>
        <taxon>Bacteria</taxon>
        <taxon>Bacillati</taxon>
        <taxon>Actinomycetota</taxon>
        <taxon>Actinomycetes</taxon>
        <taxon>Mycobacteriales</taxon>
        <taxon>Nocardiaceae</taxon>
        <taxon>Nocardia</taxon>
    </lineage>
</organism>
<keyword evidence="3" id="KW-0001">2Fe-2S</keyword>
<evidence type="ECO:0000256" key="1">
    <source>
        <dbReference type="ARBA" id="ARBA00001974"/>
    </source>
</evidence>
<evidence type="ECO:0000256" key="3">
    <source>
        <dbReference type="ARBA" id="ARBA00022714"/>
    </source>
</evidence>
<keyword evidence="7" id="KW-0411">Iron-sulfur</keyword>
<feature type="domain" description="FAD-binding FR-type" evidence="9">
    <location>
        <begin position="1"/>
        <end position="103"/>
    </location>
</feature>
<evidence type="ECO:0000256" key="7">
    <source>
        <dbReference type="ARBA" id="ARBA00023014"/>
    </source>
</evidence>
<dbReference type="GeneID" id="80332101"/>
<dbReference type="Gene3D" id="2.40.30.10">
    <property type="entry name" value="Translation factors"/>
    <property type="match status" value="1"/>
</dbReference>
<dbReference type="EMBL" id="CP041695">
    <property type="protein sequence ID" value="QDP78491.1"/>
    <property type="molecule type" value="Genomic_DNA"/>
</dbReference>
<dbReference type="SUPFAM" id="SSF63380">
    <property type="entry name" value="Riboflavin synthase domain-like"/>
    <property type="match status" value="1"/>
</dbReference>
<dbReference type="PROSITE" id="PS51384">
    <property type="entry name" value="FAD_FR"/>
    <property type="match status" value="1"/>
</dbReference>
<evidence type="ECO:0000313" key="10">
    <source>
        <dbReference type="EMBL" id="QDP78491.1"/>
    </source>
</evidence>
<dbReference type="InterPro" id="IPR017938">
    <property type="entry name" value="Riboflavin_synthase-like_b-brl"/>
</dbReference>
<dbReference type="Gene3D" id="3.10.20.30">
    <property type="match status" value="1"/>
</dbReference>
<dbReference type="GO" id="GO:0046872">
    <property type="term" value="F:metal ion binding"/>
    <property type="evidence" value="ECO:0007669"/>
    <property type="project" value="UniProtKB-KW"/>
</dbReference>
<dbReference type="Gene3D" id="3.40.50.80">
    <property type="entry name" value="Nucleotide-binding domain of ferredoxin-NADP reductase (FNR) module"/>
    <property type="match status" value="1"/>
</dbReference>
<keyword evidence="6" id="KW-0408">Iron</keyword>
<protein>
    <submittedName>
        <fullName evidence="10">Oxidoreductase</fullName>
    </submittedName>
</protein>
<comment type="cofactor">
    <cofactor evidence="1">
        <name>FAD</name>
        <dbReference type="ChEBI" id="CHEBI:57692"/>
    </cofactor>
</comment>
<dbReference type="CDD" id="cd06185">
    <property type="entry name" value="PDR_like"/>
    <property type="match status" value="1"/>
</dbReference>
<dbReference type="RefSeq" id="WP_143980074.1">
    <property type="nucleotide sequence ID" value="NZ_CP041695.1"/>
</dbReference>
<gene>
    <name evidence="10" type="ORF">FOH10_06800</name>
</gene>
<dbReference type="SUPFAM" id="SSF54292">
    <property type="entry name" value="2Fe-2S ferredoxin-like"/>
    <property type="match status" value="1"/>
</dbReference>
<dbReference type="PROSITE" id="PS51085">
    <property type="entry name" value="2FE2S_FER_2"/>
    <property type="match status" value="1"/>
</dbReference>
<dbReference type="KEGG" id="nod:FOH10_06800"/>
<dbReference type="InterPro" id="IPR006058">
    <property type="entry name" value="2Fe2S_fd_BS"/>
</dbReference>
<keyword evidence="2" id="KW-0285">Flavoprotein</keyword>
<dbReference type="GO" id="GO:0051537">
    <property type="term" value="F:2 iron, 2 sulfur cluster binding"/>
    <property type="evidence" value="ECO:0007669"/>
    <property type="project" value="UniProtKB-KW"/>
</dbReference>
<proteinExistence type="predicted"/>
<dbReference type="PRINTS" id="PR00409">
    <property type="entry name" value="PHDIOXRDTASE"/>
</dbReference>